<evidence type="ECO:0008006" key="3">
    <source>
        <dbReference type="Google" id="ProtNLM"/>
    </source>
</evidence>
<dbReference type="RefSeq" id="WP_021233736.1">
    <property type="nucleotide sequence ID" value="NZ_ATHL01000066.1"/>
</dbReference>
<dbReference type="AlphaFoldDB" id="T0HUB0"/>
<reference evidence="1 2" key="1">
    <citation type="journal article" date="2013" name="Genome Announc.">
        <title>Genome Sequence of Novosphingobium lindaniclasticum LE124T, Isolated from a Hexachlorocyclohexane Dumpsite.</title>
        <authorList>
            <person name="Saxena A."/>
            <person name="Nayyar N."/>
            <person name="Sangwan N."/>
            <person name="Kumari R."/>
            <person name="Khurana J.P."/>
            <person name="Lal R."/>
        </authorList>
    </citation>
    <scope>NUCLEOTIDE SEQUENCE [LARGE SCALE GENOMIC DNA]</scope>
    <source>
        <strain evidence="1 2">LE124</strain>
    </source>
</reference>
<evidence type="ECO:0000313" key="1">
    <source>
        <dbReference type="EMBL" id="EQB16707.1"/>
    </source>
</evidence>
<dbReference type="eggNOG" id="ENOG5032ZWN">
    <property type="taxonomic scope" value="Bacteria"/>
</dbReference>
<name>T0HUB0_9SPHN</name>
<sequence length="349" mass="37590">MAANLAPQTALTDLCACLKGRVPAAIDWEGVLGLANRTLVTPALAEALATQKARIPDEAAGMLQVIAERTAARNRLMHDQLVEAVAALGSRGIRPILLKGAALLARRGPHCANRLLTDLDLMVPREQSDEAVQVLASIGYRPLGDAPASIGSKQGVDLGRESDVGGIDLHYRLKRSGGECDAEWLEAQCSPFALNDAVAAMPSRDALAALFVLHDQLQEGDYWRGRIDLRHLVDLAALAGEQGGLDGAALAAFFPPGRARRALAVQLDTLERWLDVRVSIDAGGAGGRTRVALQRWRRTLQLRRPGTETAFTLASWVIDPPLGLFEHRGVAARGREVRRMLLEKKATKV</sequence>
<dbReference type="Pfam" id="PF14907">
    <property type="entry name" value="NTP_transf_5"/>
    <property type="match status" value="1"/>
</dbReference>
<proteinExistence type="predicted"/>
<dbReference type="InterPro" id="IPR039498">
    <property type="entry name" value="NTP_transf_5"/>
</dbReference>
<dbReference type="Proteomes" id="UP000015527">
    <property type="component" value="Unassembled WGS sequence"/>
</dbReference>
<evidence type="ECO:0000313" key="2">
    <source>
        <dbReference type="Proteomes" id="UP000015527"/>
    </source>
</evidence>
<dbReference type="OrthoDB" id="7843417at2"/>
<comment type="caution">
    <text evidence="1">The sequence shown here is derived from an EMBL/GenBank/DDBJ whole genome shotgun (WGS) entry which is preliminary data.</text>
</comment>
<accession>T0HUB0</accession>
<protein>
    <recommendedName>
        <fullName evidence="3">Nucleotidyltransferase family protein</fullName>
    </recommendedName>
</protein>
<organism evidence="1 2">
    <name type="scientific">Novosphingobium lindaniclasticum LE124</name>
    <dbReference type="NCBI Taxonomy" id="1096930"/>
    <lineage>
        <taxon>Bacteria</taxon>
        <taxon>Pseudomonadati</taxon>
        <taxon>Pseudomonadota</taxon>
        <taxon>Alphaproteobacteria</taxon>
        <taxon>Sphingomonadales</taxon>
        <taxon>Sphingomonadaceae</taxon>
        <taxon>Novosphingobium</taxon>
    </lineage>
</organism>
<keyword evidence="2" id="KW-1185">Reference proteome</keyword>
<dbReference type="EMBL" id="ATHL01000066">
    <property type="protein sequence ID" value="EQB16707.1"/>
    <property type="molecule type" value="Genomic_DNA"/>
</dbReference>
<dbReference type="PATRIC" id="fig|1096930.3.peg.1825"/>
<gene>
    <name evidence="1" type="ORF">L284_09215</name>
</gene>